<keyword evidence="1" id="KW-0472">Membrane</keyword>
<keyword evidence="3" id="KW-1185">Reference proteome</keyword>
<feature type="transmembrane region" description="Helical" evidence="1">
    <location>
        <begin position="102"/>
        <end position="124"/>
    </location>
</feature>
<sequence length="187" mass="21031">MPRREKGRIDLRVDDPQQLLDMLDPFPFRERGLDGDVDEYICEHASEIPPEAPLAIAIHLPEAQAAGALAQSLPDIARRHFERQAERRSAELTKLFTLGRKMLVIGLIVLGLCLVIGQSLVGLFPGSRLAEVVMEGLVILGWVANWRPMEIFLFEWWPLVQERRLYRRLAHAPVRVVAQEGTAPAAA</sequence>
<dbReference type="EMBL" id="JACICD010000001">
    <property type="protein sequence ID" value="MBB3769676.1"/>
    <property type="molecule type" value="Genomic_DNA"/>
</dbReference>
<evidence type="ECO:0000256" key="1">
    <source>
        <dbReference type="SAM" id="Phobius"/>
    </source>
</evidence>
<name>A0A839Z5V1_9HYPH</name>
<evidence type="ECO:0000313" key="2">
    <source>
        <dbReference type="EMBL" id="MBB3769676.1"/>
    </source>
</evidence>
<keyword evidence="1" id="KW-1133">Transmembrane helix</keyword>
<reference evidence="2 3" key="1">
    <citation type="submission" date="2020-08" db="EMBL/GenBank/DDBJ databases">
        <title>Genomic Encyclopedia of Type Strains, Phase IV (KMG-IV): sequencing the most valuable type-strain genomes for metagenomic binning, comparative biology and taxonomic classification.</title>
        <authorList>
            <person name="Goeker M."/>
        </authorList>
    </citation>
    <scope>NUCLEOTIDE SEQUENCE [LARGE SCALE GENOMIC DNA]</scope>
    <source>
        <strain evidence="2 3">DSM 5895</strain>
    </source>
</reference>
<dbReference type="AlphaFoldDB" id="A0A839Z5V1"/>
<accession>A0A839Z5V1</accession>
<dbReference type="Proteomes" id="UP000533469">
    <property type="component" value="Unassembled WGS sequence"/>
</dbReference>
<organism evidence="2 3">
    <name type="scientific">Ancylobacter tetraedralis</name>
    <dbReference type="NCBI Taxonomy" id="217068"/>
    <lineage>
        <taxon>Bacteria</taxon>
        <taxon>Pseudomonadati</taxon>
        <taxon>Pseudomonadota</taxon>
        <taxon>Alphaproteobacteria</taxon>
        <taxon>Hyphomicrobiales</taxon>
        <taxon>Xanthobacteraceae</taxon>
        <taxon>Ancylobacter</taxon>
    </lineage>
</organism>
<evidence type="ECO:0000313" key="3">
    <source>
        <dbReference type="Proteomes" id="UP000533469"/>
    </source>
</evidence>
<keyword evidence="1" id="KW-0812">Transmembrane</keyword>
<comment type="caution">
    <text evidence="2">The sequence shown here is derived from an EMBL/GenBank/DDBJ whole genome shotgun (WGS) entry which is preliminary data.</text>
</comment>
<proteinExistence type="predicted"/>
<gene>
    <name evidence="2" type="ORF">FHS55_000262</name>
</gene>
<dbReference type="RefSeq" id="WP_183187878.1">
    <property type="nucleotide sequence ID" value="NZ_JACICD010000001.1"/>
</dbReference>
<protein>
    <submittedName>
        <fullName evidence="2">Uncharacterized protein</fullName>
    </submittedName>
</protein>